<gene>
    <name evidence="5" type="ORF">B1A74_09485</name>
</gene>
<keyword evidence="2" id="KW-0479">Metal-binding</keyword>
<evidence type="ECO:0000256" key="2">
    <source>
        <dbReference type="ARBA" id="ARBA00022723"/>
    </source>
</evidence>
<keyword evidence="4" id="KW-0411">Iron-sulfur</keyword>
<dbReference type="GO" id="GO:0051539">
    <property type="term" value="F:4 iron, 4 sulfur cluster binding"/>
    <property type="evidence" value="ECO:0007669"/>
    <property type="project" value="UniProtKB-KW"/>
</dbReference>
<dbReference type="Gene3D" id="3.30.413.10">
    <property type="entry name" value="Sulfite Reductase Hemoprotein, domain 1"/>
    <property type="match status" value="1"/>
</dbReference>
<protein>
    <submittedName>
        <fullName evidence="5">Precorrin-3B synthase</fullName>
    </submittedName>
</protein>
<feature type="non-terminal residue" evidence="5">
    <location>
        <position position="1"/>
    </location>
</feature>
<comment type="caution">
    <text evidence="5">The sequence shown here is derived from an EMBL/GenBank/DDBJ whole genome shotgun (WGS) entry which is preliminary data.</text>
</comment>
<proteinExistence type="predicted"/>
<dbReference type="STRING" id="252474.B1A74_09485"/>
<evidence type="ECO:0000313" key="6">
    <source>
        <dbReference type="Proteomes" id="UP000189177"/>
    </source>
</evidence>
<dbReference type="SUPFAM" id="SSF56014">
    <property type="entry name" value="Nitrite and sulphite reductase 4Fe-4S domain-like"/>
    <property type="match status" value="1"/>
</dbReference>
<name>A0A1V2ZX68_9GAMM</name>
<accession>A0A1V2ZX68</accession>
<evidence type="ECO:0000256" key="1">
    <source>
        <dbReference type="ARBA" id="ARBA00022485"/>
    </source>
</evidence>
<dbReference type="EMBL" id="MUZR01000037">
    <property type="protein sequence ID" value="OOC09724.1"/>
    <property type="molecule type" value="Genomic_DNA"/>
</dbReference>
<dbReference type="Proteomes" id="UP000189177">
    <property type="component" value="Unassembled WGS sequence"/>
</dbReference>
<dbReference type="AlphaFoldDB" id="A0A1V2ZX68"/>
<evidence type="ECO:0000256" key="4">
    <source>
        <dbReference type="ARBA" id="ARBA00023014"/>
    </source>
</evidence>
<evidence type="ECO:0000256" key="3">
    <source>
        <dbReference type="ARBA" id="ARBA00023004"/>
    </source>
</evidence>
<sequence>FPQQALLATGVAAEAAPELQRLLRELGAVTERADRRLAADACVGRPGCASAHIAARSEAAALVQRMPTLAASGVRLQVSACDKRCAAPPRTDGGVLEWIARPDGHAVVLRSRPGAALEWSGLAPAEARARIAALERAFARQRNAGEDLQTMLERIGPEAWNAAVDAALCEEDERDGD</sequence>
<keyword evidence="3" id="KW-0408">Iron</keyword>
<keyword evidence="1" id="KW-0004">4Fe-4S</keyword>
<dbReference type="GO" id="GO:0046872">
    <property type="term" value="F:metal ion binding"/>
    <property type="evidence" value="ECO:0007669"/>
    <property type="project" value="UniProtKB-KW"/>
</dbReference>
<dbReference type="InterPro" id="IPR045854">
    <property type="entry name" value="NO2/SO3_Rdtase_4Fe4S_sf"/>
</dbReference>
<keyword evidence="6" id="KW-1185">Reference proteome</keyword>
<organism evidence="5 6">
    <name type="scientific">Thioalkalivibrio halophilus</name>
    <dbReference type="NCBI Taxonomy" id="252474"/>
    <lineage>
        <taxon>Bacteria</taxon>
        <taxon>Pseudomonadati</taxon>
        <taxon>Pseudomonadota</taxon>
        <taxon>Gammaproteobacteria</taxon>
        <taxon>Chromatiales</taxon>
        <taxon>Ectothiorhodospiraceae</taxon>
        <taxon>Thioalkalivibrio</taxon>
    </lineage>
</organism>
<reference evidence="5 6" key="1">
    <citation type="submission" date="2017-02" db="EMBL/GenBank/DDBJ databases">
        <title>Genomic diversity within the haloalkaliphilic genus Thioalkalivibrio.</title>
        <authorList>
            <person name="Ahn A.-C."/>
            <person name="Meier-Kolthoff J."/>
            <person name="Overmars L."/>
            <person name="Richter M."/>
            <person name="Woyke T."/>
            <person name="Sorokin D.Y."/>
            <person name="Muyzer G."/>
        </authorList>
    </citation>
    <scope>NUCLEOTIDE SEQUENCE [LARGE SCALE GENOMIC DNA]</scope>
    <source>
        <strain evidence="5 6">HL17</strain>
    </source>
</reference>
<evidence type="ECO:0000313" key="5">
    <source>
        <dbReference type="EMBL" id="OOC09724.1"/>
    </source>
</evidence>